<accession>A0A1M4NGP6</accession>
<dbReference type="EMBL" id="LT633185">
    <property type="protein sequence ID" value="SFZ71382.1"/>
    <property type="molecule type" value="Genomic_DNA"/>
</dbReference>
<organism evidence="2">
    <name type="scientific">Helicobacter baculiformis</name>
    <dbReference type="NCBI Taxonomy" id="427351"/>
    <lineage>
        <taxon>Bacteria</taxon>
        <taxon>Pseudomonadati</taxon>
        <taxon>Campylobacterota</taxon>
        <taxon>Epsilonproteobacteria</taxon>
        <taxon>Campylobacterales</taxon>
        <taxon>Helicobacteraceae</taxon>
        <taxon>Helicobacter</taxon>
    </lineage>
</organism>
<reference evidence="2" key="1">
    <citation type="submission" date="2016-10" db="EMBL/GenBank/DDBJ databases">
        <title>Proteomic and phylogenetic analysis of the outer membrane protein repertoire of gastric Helicobacter species.</title>
        <authorList>
            <person name="Joosten M."/>
        </authorList>
    </citation>
    <scope>NUCLEOTIDE SEQUENCE</scope>
    <source>
        <strain evidence="2">HbacM50</strain>
    </source>
</reference>
<dbReference type="AlphaFoldDB" id="A0A1M4NGP6"/>
<proteinExistence type="predicted"/>
<feature type="compositionally biased region" description="Polar residues" evidence="1">
    <location>
        <begin position="163"/>
        <end position="172"/>
    </location>
</feature>
<evidence type="ECO:0000313" key="2">
    <source>
        <dbReference type="EMBL" id="SFZ71382.1"/>
    </source>
</evidence>
<protein>
    <submittedName>
        <fullName evidence="2">OMP200</fullName>
    </submittedName>
</protein>
<evidence type="ECO:0000256" key="1">
    <source>
        <dbReference type="SAM" id="MobiDB-lite"/>
    </source>
</evidence>
<name>A0A1M4NGP6_9HELI</name>
<gene>
    <name evidence="2" type="primary">omp200</name>
</gene>
<feature type="region of interest" description="Disordered" evidence="1">
    <location>
        <begin position="153"/>
        <end position="172"/>
    </location>
</feature>
<sequence length="631" mass="70409">MFIVLGMLSVVFTSCQREIIENDSRNGFFIAATAGISNVSASAQRNTTEPIQSWKLFDAAKTQEVVVSNINQMNKILDKIWQTVDYDQQNGKNIPSSPIDQVFLKALFNEFNALVASAQQELNGFSVFPDMLMELRAKLQNLSLQAEKIQDLSKAGDVPPTPLTSSNLQDTGSISNSQKQQIISIVQNMKNTLAETITQETNILQGIEEYNNYQDKLRTQTEHLNTYQSIVDKIKSQLGSPVSSASGASSFKTQLQDLLKDFGEIASNSNMQHILSESSYESSVQQGTEKAKECDPTNPHKPLETCFQTSFGLPNIHATNTESFNKFGEIDNAKMVQILAWFQKEVSIIEDLHAMGLLNETAMLACMAQLQQVYSGNMAFIDQKQAGSGFSPILGNPSTYFPLPHKYTIAAPNTQTPHFASMPSSPIRVSTTNFINSVSHAVNSTFFANKAYNVGGGAGYQRFFSKYFGFDVLALGGYSFIVPTPSFVALKDLNVGYMQLTADMLADFYVDSNPSNTNFAGVYLGFTEKINFMNTKIPADSTHGVLCTSFIDLGTRYQHNAWVYKLGVRVPLYKSAPFRMSYQDFTYFINNEPSNIEVYFMLERLFGKRTSRTRREVIHQLVLPPREDDLR</sequence>